<reference evidence="5 6" key="1">
    <citation type="submission" date="2020-08" db="EMBL/GenBank/DDBJ databases">
        <authorList>
            <person name="Liu C."/>
            <person name="Sun Q."/>
        </authorList>
    </citation>
    <scope>NUCLEOTIDE SEQUENCE [LARGE SCALE GENOMIC DNA]</scope>
    <source>
        <strain evidence="5 6">NSJ-29</strain>
    </source>
</reference>
<evidence type="ECO:0000256" key="1">
    <source>
        <dbReference type="ARBA" id="ARBA00005656"/>
    </source>
</evidence>
<accession>A0A7G9GA22</accession>
<protein>
    <submittedName>
        <fullName evidence="5">Phosphate butyryltransferase</fullName>
    </submittedName>
</protein>
<dbReference type="Proteomes" id="UP000515860">
    <property type="component" value="Chromosome"/>
</dbReference>
<dbReference type="SUPFAM" id="SSF53659">
    <property type="entry name" value="Isocitrate/Isopropylmalate dehydrogenase-like"/>
    <property type="match status" value="1"/>
</dbReference>
<evidence type="ECO:0000256" key="3">
    <source>
        <dbReference type="ARBA" id="ARBA00023315"/>
    </source>
</evidence>
<dbReference type="PIRSF" id="PIRSF000428">
    <property type="entry name" value="P_Ac_trans"/>
    <property type="match status" value="1"/>
</dbReference>
<dbReference type="EMBL" id="CP060635">
    <property type="protein sequence ID" value="QNM07654.1"/>
    <property type="molecule type" value="Genomic_DNA"/>
</dbReference>
<dbReference type="InterPro" id="IPR002505">
    <property type="entry name" value="PTA_PTB"/>
</dbReference>
<dbReference type="InterPro" id="IPR012147">
    <property type="entry name" value="P_Ac_Bu_trans"/>
</dbReference>
<dbReference type="RefSeq" id="WP_118645275.1">
    <property type="nucleotide sequence ID" value="NZ_CP060635.1"/>
</dbReference>
<gene>
    <name evidence="5" type="ORF">H9Q79_12075</name>
</gene>
<keyword evidence="6" id="KW-1185">Reference proteome</keyword>
<evidence type="ECO:0000313" key="6">
    <source>
        <dbReference type="Proteomes" id="UP000515860"/>
    </source>
</evidence>
<name>A0A7G9GA22_9FIRM</name>
<evidence type="ECO:0000256" key="2">
    <source>
        <dbReference type="ARBA" id="ARBA00022679"/>
    </source>
</evidence>
<keyword evidence="2 5" id="KW-0808">Transferase</keyword>
<comment type="similarity">
    <text evidence="1">Belongs to the phosphate acetyltransferase and butyryltransferase family.</text>
</comment>
<dbReference type="Gene3D" id="3.40.718.10">
    <property type="entry name" value="Isopropylmalate Dehydrogenase"/>
    <property type="match status" value="1"/>
</dbReference>
<evidence type="ECO:0000313" key="5">
    <source>
        <dbReference type="EMBL" id="QNM07654.1"/>
    </source>
</evidence>
<proteinExistence type="inferred from homology"/>
<dbReference type="GO" id="GO:0016746">
    <property type="term" value="F:acyltransferase activity"/>
    <property type="evidence" value="ECO:0007669"/>
    <property type="project" value="UniProtKB-KW"/>
</dbReference>
<keyword evidence="3" id="KW-0012">Acyltransferase</keyword>
<dbReference type="KEGG" id="whj:H9Q79_12075"/>
<evidence type="ECO:0000259" key="4">
    <source>
        <dbReference type="Pfam" id="PF01515"/>
    </source>
</evidence>
<dbReference type="AlphaFoldDB" id="A0A7G9GA22"/>
<dbReference type="Pfam" id="PF01515">
    <property type="entry name" value="PTA_PTB"/>
    <property type="match status" value="2"/>
</dbReference>
<dbReference type="InterPro" id="IPR050500">
    <property type="entry name" value="Phos_Acetyltrans/Butyryltrans"/>
</dbReference>
<dbReference type="PANTHER" id="PTHR43356:SF2">
    <property type="entry name" value="PHOSPHATE ACETYLTRANSFERASE"/>
    <property type="match status" value="1"/>
</dbReference>
<dbReference type="PANTHER" id="PTHR43356">
    <property type="entry name" value="PHOSPHATE ACETYLTRANSFERASE"/>
    <property type="match status" value="1"/>
</dbReference>
<organism evidence="5 6">
    <name type="scientific">Wansuia hejianensis</name>
    <dbReference type="NCBI Taxonomy" id="2763667"/>
    <lineage>
        <taxon>Bacteria</taxon>
        <taxon>Bacillati</taxon>
        <taxon>Bacillota</taxon>
        <taxon>Clostridia</taxon>
        <taxon>Lachnospirales</taxon>
        <taxon>Lachnospiraceae</taxon>
        <taxon>Wansuia</taxon>
    </lineage>
</organism>
<feature type="domain" description="Phosphate acetyl/butaryl transferase" evidence="4">
    <location>
        <begin position="82"/>
        <end position="295"/>
    </location>
</feature>
<feature type="domain" description="Phosphate acetyl/butaryl transferase" evidence="4">
    <location>
        <begin position="12"/>
        <end position="79"/>
    </location>
</feature>
<sequence>MITHLSELAGMAKKKARKTIAVAAAHDREVLQAVVQAYRQGIADAILTGEEEKIRELLREEDCDPGQFRIIPADTDQECARKTVEAVRRGSAQFLMKGFLGTADLMREVVNHDTGISGGGFLSHVMFFEQRNYPKLLCLTDGGMCTFPTLEQKVQILKNAAAVMKRLGYNRIQAACVCGAENVNPKITATTDADRLTKMKDQWEPINMNVYGPVGLDMAVSRESCAHKHYEAEGAGEADILLVPTYEVGNGIGKAMLYFGGAKNAGMIVGAQAPVILVSRSDTAESKLASIALAAITAEAPGGENETGTV</sequence>